<keyword evidence="3" id="KW-0687">Ribonucleoprotein</keyword>
<dbReference type="Proteomes" id="UP001487740">
    <property type="component" value="Unassembled WGS sequence"/>
</dbReference>
<evidence type="ECO:0000256" key="4">
    <source>
        <dbReference type="ARBA" id="ARBA00035263"/>
    </source>
</evidence>
<dbReference type="PANTHER" id="PTHR12919:SF20">
    <property type="entry name" value="SMALL RIBOSOMAL SUBUNIT PROTEIN BS16M"/>
    <property type="match status" value="1"/>
</dbReference>
<dbReference type="SUPFAM" id="SSF54565">
    <property type="entry name" value="Ribosomal protein S16"/>
    <property type="match status" value="1"/>
</dbReference>
<protein>
    <recommendedName>
        <fullName evidence="4">Small ribosomal subunit protein bS16m</fullName>
    </recommendedName>
    <alternativeName>
        <fullName evidence="5">28S ribosomal protein S16, mitochondrial</fullName>
    </alternativeName>
</protein>
<name>A0AAW0SIA0_SCYPA</name>
<proteinExistence type="inferred from homology"/>
<comment type="caution">
    <text evidence="6">The sequence shown here is derived from an EMBL/GenBank/DDBJ whole genome shotgun (WGS) entry which is preliminary data.</text>
</comment>
<keyword evidence="7" id="KW-1185">Reference proteome</keyword>
<dbReference type="InterPro" id="IPR000307">
    <property type="entry name" value="Ribosomal_bS16"/>
</dbReference>
<accession>A0AAW0SIA0</accession>
<dbReference type="AlphaFoldDB" id="A0AAW0SIA0"/>
<dbReference type="InterPro" id="IPR023803">
    <property type="entry name" value="Ribosomal_bS16_dom_sf"/>
</dbReference>
<dbReference type="EMBL" id="JARAKH010000275">
    <property type="protein sequence ID" value="KAK8374649.1"/>
    <property type="molecule type" value="Genomic_DNA"/>
</dbReference>
<organism evidence="6 7">
    <name type="scientific">Scylla paramamosain</name>
    <name type="common">Mud crab</name>
    <dbReference type="NCBI Taxonomy" id="85552"/>
    <lineage>
        <taxon>Eukaryota</taxon>
        <taxon>Metazoa</taxon>
        <taxon>Ecdysozoa</taxon>
        <taxon>Arthropoda</taxon>
        <taxon>Crustacea</taxon>
        <taxon>Multicrustacea</taxon>
        <taxon>Malacostraca</taxon>
        <taxon>Eumalacostraca</taxon>
        <taxon>Eucarida</taxon>
        <taxon>Decapoda</taxon>
        <taxon>Pleocyemata</taxon>
        <taxon>Brachyura</taxon>
        <taxon>Eubrachyura</taxon>
        <taxon>Portunoidea</taxon>
        <taxon>Portunidae</taxon>
        <taxon>Portuninae</taxon>
        <taxon>Scylla</taxon>
    </lineage>
</organism>
<evidence type="ECO:0000256" key="1">
    <source>
        <dbReference type="ARBA" id="ARBA00006668"/>
    </source>
</evidence>
<reference evidence="6 7" key="1">
    <citation type="submission" date="2023-03" db="EMBL/GenBank/DDBJ databases">
        <title>High-quality genome of Scylla paramamosain provides insights in environmental adaptation.</title>
        <authorList>
            <person name="Zhang L."/>
        </authorList>
    </citation>
    <scope>NUCLEOTIDE SEQUENCE [LARGE SCALE GENOMIC DNA]</scope>
    <source>
        <strain evidence="6">LZ_2023a</strain>
        <tissue evidence="6">Muscle</tissue>
    </source>
</reference>
<dbReference type="GO" id="GO:0005763">
    <property type="term" value="C:mitochondrial small ribosomal subunit"/>
    <property type="evidence" value="ECO:0007669"/>
    <property type="project" value="TreeGrafter"/>
</dbReference>
<dbReference type="GO" id="GO:0032543">
    <property type="term" value="P:mitochondrial translation"/>
    <property type="evidence" value="ECO:0007669"/>
    <property type="project" value="TreeGrafter"/>
</dbReference>
<evidence type="ECO:0000256" key="5">
    <source>
        <dbReference type="ARBA" id="ARBA00035438"/>
    </source>
</evidence>
<gene>
    <name evidence="6" type="ORF">O3P69_011921</name>
</gene>
<dbReference type="GO" id="GO:0003735">
    <property type="term" value="F:structural constituent of ribosome"/>
    <property type="evidence" value="ECO:0007669"/>
    <property type="project" value="InterPro"/>
</dbReference>
<evidence type="ECO:0000256" key="2">
    <source>
        <dbReference type="ARBA" id="ARBA00022980"/>
    </source>
</evidence>
<evidence type="ECO:0000313" key="7">
    <source>
        <dbReference type="Proteomes" id="UP001487740"/>
    </source>
</evidence>
<comment type="similarity">
    <text evidence="1">Belongs to the bacterial ribosomal protein bS16 family.</text>
</comment>
<sequence>MLQYEEIRTKFPEEIGDWTFHVSNRHSKHSRQGRGCHGVRRECHSLLPGELWWGKELPRSSGLPTMDVQTDPSTTLLSCGKEHHARGHVIEQLGTYDPMVNVHGEKLVALNTERINHWIGQGAGISTSCAVLLGLSGLLPIHPRSYMTAWRSRRSSAKEEKAEAAS</sequence>
<dbReference type="PANTHER" id="PTHR12919">
    <property type="entry name" value="30S RIBOSOMAL PROTEIN S16"/>
    <property type="match status" value="1"/>
</dbReference>
<evidence type="ECO:0000256" key="3">
    <source>
        <dbReference type="ARBA" id="ARBA00023274"/>
    </source>
</evidence>
<dbReference type="Gene3D" id="3.30.1320.10">
    <property type="match status" value="1"/>
</dbReference>
<evidence type="ECO:0000313" key="6">
    <source>
        <dbReference type="EMBL" id="KAK8374649.1"/>
    </source>
</evidence>
<keyword evidence="2" id="KW-0689">Ribosomal protein</keyword>
<dbReference type="Pfam" id="PF00886">
    <property type="entry name" value="Ribosomal_S16"/>
    <property type="match status" value="1"/>
</dbReference>